<organism evidence="2 3">
    <name type="scientific">Porphyra umbilicalis</name>
    <name type="common">Purple laver</name>
    <name type="synonym">Red alga</name>
    <dbReference type="NCBI Taxonomy" id="2786"/>
    <lineage>
        <taxon>Eukaryota</taxon>
        <taxon>Rhodophyta</taxon>
        <taxon>Bangiophyceae</taxon>
        <taxon>Bangiales</taxon>
        <taxon>Bangiaceae</taxon>
        <taxon>Porphyra</taxon>
    </lineage>
</organism>
<reference evidence="2 3" key="1">
    <citation type="submission" date="2017-03" db="EMBL/GenBank/DDBJ databases">
        <title>WGS assembly of Porphyra umbilicalis.</title>
        <authorList>
            <person name="Brawley S.H."/>
            <person name="Blouin N.A."/>
            <person name="Ficko-Blean E."/>
            <person name="Wheeler G.L."/>
            <person name="Lohr M."/>
            <person name="Goodson H.V."/>
            <person name="Jenkins J.W."/>
            <person name="Blaby-Haas C.E."/>
            <person name="Helliwell K.E."/>
            <person name="Chan C."/>
            <person name="Marriage T."/>
            <person name="Bhattacharya D."/>
            <person name="Klein A.S."/>
            <person name="Badis Y."/>
            <person name="Brodie J."/>
            <person name="Cao Y."/>
            <person name="Collen J."/>
            <person name="Dittami S.M."/>
            <person name="Gachon C.M."/>
            <person name="Green B.R."/>
            <person name="Karpowicz S."/>
            <person name="Kim J.W."/>
            <person name="Kudahl U."/>
            <person name="Lin S."/>
            <person name="Michel G."/>
            <person name="Mittag M."/>
            <person name="Olson B.J."/>
            <person name="Pangilinan J."/>
            <person name="Peng Y."/>
            <person name="Qiu H."/>
            <person name="Shu S."/>
            <person name="Singer J.T."/>
            <person name="Smith A.G."/>
            <person name="Sprecher B.N."/>
            <person name="Wagner V."/>
            <person name="Wang W."/>
            <person name="Wang Z.-Y."/>
            <person name="Yan J."/>
            <person name="Yarish C."/>
            <person name="Zoeuner-Riek S."/>
            <person name="Zhuang Y."/>
            <person name="Zou Y."/>
            <person name="Lindquist E.A."/>
            <person name="Grimwood J."/>
            <person name="Barry K."/>
            <person name="Rokhsar D.S."/>
            <person name="Schmutz J."/>
            <person name="Stiller J.W."/>
            <person name="Grossman A.R."/>
            <person name="Prochnik S.E."/>
        </authorList>
    </citation>
    <scope>NUCLEOTIDE SEQUENCE [LARGE SCALE GENOMIC DNA]</scope>
    <source>
        <strain evidence="2">4086291</strain>
    </source>
</reference>
<dbReference type="Proteomes" id="UP000218209">
    <property type="component" value="Unassembled WGS sequence"/>
</dbReference>
<dbReference type="EMBL" id="KV920499">
    <property type="protein sequence ID" value="OSX68476.1"/>
    <property type="molecule type" value="Genomic_DNA"/>
</dbReference>
<name>A0A1X6NJ51_PORUM</name>
<proteinExistence type="predicted"/>
<feature type="compositionally biased region" description="Basic and acidic residues" evidence="1">
    <location>
        <begin position="1"/>
        <end position="12"/>
    </location>
</feature>
<evidence type="ECO:0000256" key="1">
    <source>
        <dbReference type="SAM" id="MobiDB-lite"/>
    </source>
</evidence>
<sequence>MGEHSGRGESTGRRVQGGAPYPPGEGQTSRCFCNRQHTLCVCPRLGTARRCCSPRTG</sequence>
<gene>
    <name evidence="2" type="ORF">BU14_2733s0001</name>
</gene>
<accession>A0A1X6NJ51</accession>
<evidence type="ECO:0000313" key="3">
    <source>
        <dbReference type="Proteomes" id="UP000218209"/>
    </source>
</evidence>
<feature type="region of interest" description="Disordered" evidence="1">
    <location>
        <begin position="1"/>
        <end position="29"/>
    </location>
</feature>
<dbReference type="AlphaFoldDB" id="A0A1X6NJ51"/>
<protein>
    <submittedName>
        <fullName evidence="2">Uncharacterized protein</fullName>
    </submittedName>
</protein>
<evidence type="ECO:0000313" key="2">
    <source>
        <dbReference type="EMBL" id="OSX68476.1"/>
    </source>
</evidence>
<keyword evidence="3" id="KW-1185">Reference proteome</keyword>